<dbReference type="GO" id="GO:0015074">
    <property type="term" value="P:DNA integration"/>
    <property type="evidence" value="ECO:0007669"/>
    <property type="project" value="UniProtKB-KW"/>
</dbReference>
<dbReference type="Pfam" id="PF07508">
    <property type="entry name" value="Recombinase"/>
    <property type="match status" value="1"/>
</dbReference>
<accession>A0A1I4FUW6</accession>
<dbReference type="Proteomes" id="UP000199607">
    <property type="component" value="Unassembled WGS sequence"/>
</dbReference>
<keyword evidence="1" id="KW-0229">DNA integration</keyword>
<evidence type="ECO:0000259" key="5">
    <source>
        <dbReference type="SMART" id="SM00857"/>
    </source>
</evidence>
<feature type="domain" description="Resolvase/invertase-type recombinase catalytic" evidence="5">
    <location>
        <begin position="33"/>
        <end position="184"/>
    </location>
</feature>
<dbReference type="SUPFAM" id="SSF53041">
    <property type="entry name" value="Resolvase-like"/>
    <property type="match status" value="1"/>
</dbReference>
<keyword evidence="7" id="KW-1185">Reference proteome</keyword>
<reference evidence="7" key="1">
    <citation type="submission" date="2016-10" db="EMBL/GenBank/DDBJ databases">
        <authorList>
            <person name="Varghese N."/>
            <person name="Submissions S."/>
        </authorList>
    </citation>
    <scope>NUCLEOTIDE SEQUENCE [LARGE SCALE GENOMIC DNA]</scope>
    <source>
        <strain evidence="7">CGMCC 1.7738</strain>
    </source>
</reference>
<dbReference type="InterPro" id="IPR038109">
    <property type="entry name" value="DNA_bind_recomb_sf"/>
</dbReference>
<evidence type="ECO:0000313" key="7">
    <source>
        <dbReference type="Proteomes" id="UP000199607"/>
    </source>
</evidence>
<dbReference type="PANTHER" id="PTHR30461">
    <property type="entry name" value="DNA-INVERTASE FROM LAMBDOID PROPHAGE"/>
    <property type="match status" value="1"/>
</dbReference>
<dbReference type="CDD" id="cd00338">
    <property type="entry name" value="Ser_Recombinase"/>
    <property type="match status" value="1"/>
</dbReference>
<dbReference type="GO" id="GO:0003677">
    <property type="term" value="F:DNA binding"/>
    <property type="evidence" value="ECO:0007669"/>
    <property type="project" value="UniProtKB-KW"/>
</dbReference>
<evidence type="ECO:0000313" key="6">
    <source>
        <dbReference type="EMBL" id="SFL21634.1"/>
    </source>
</evidence>
<dbReference type="EMBL" id="FOTC01000003">
    <property type="protein sequence ID" value="SFL21634.1"/>
    <property type="molecule type" value="Genomic_DNA"/>
</dbReference>
<evidence type="ECO:0000256" key="4">
    <source>
        <dbReference type="SAM" id="MobiDB-lite"/>
    </source>
</evidence>
<dbReference type="Pfam" id="PF00239">
    <property type="entry name" value="Resolvase"/>
    <property type="match status" value="1"/>
</dbReference>
<dbReference type="InterPro" id="IPR006118">
    <property type="entry name" value="Recombinase_CS"/>
</dbReference>
<dbReference type="PANTHER" id="PTHR30461:SF2">
    <property type="entry name" value="SERINE RECOMBINASE PINE-RELATED"/>
    <property type="match status" value="1"/>
</dbReference>
<keyword evidence="2" id="KW-0238">DNA-binding</keyword>
<dbReference type="Gene3D" id="3.40.50.1390">
    <property type="entry name" value="Resolvase, N-terminal catalytic domain"/>
    <property type="match status" value="1"/>
</dbReference>
<evidence type="ECO:0000256" key="3">
    <source>
        <dbReference type="ARBA" id="ARBA00023172"/>
    </source>
</evidence>
<gene>
    <name evidence="6" type="ORF">SAMN04487950_2851</name>
</gene>
<evidence type="ECO:0000256" key="1">
    <source>
        <dbReference type="ARBA" id="ARBA00022908"/>
    </source>
</evidence>
<sequence>MDGQTQCASESEESAREYLDAQNVTVEDSGKRGVIYARVSTAEQAKDGDSLETQVKKLVVRAREDGVTLIRDPITEDGETGTDFDRSGIKEVFELAQTGKITHLYVNEISRIGRNAAETLYFVYLLQSKFDITLIMGTKNVDITGKISDLINTTLEALMAQVSMEARVTRSTETMVRKFEEKISWQSVRPNIPIGYQAIEHESGDNWIETDSNQVEVVKRMYEIFLEEKTYSTTGEILSEEYPEIPTFDGGQVKRRLKKPLHIGKPTMELETDRVERDKVVVDSPELAVVDESVFREANEIIEEISKKSSSSNQSMNPFNFADKFGIDCLYSSAPRIEIVCPNCESTELRKYGTRETGEFTVHNYECKECSHQSKWPNQSSLERMRRAQRN</sequence>
<dbReference type="Gene3D" id="3.90.1750.20">
    <property type="entry name" value="Putative Large Serine Recombinase, Chain B, Domain 2"/>
    <property type="match status" value="1"/>
</dbReference>
<dbReference type="InterPro" id="IPR036162">
    <property type="entry name" value="Resolvase-like_N_sf"/>
</dbReference>
<dbReference type="PROSITE" id="PS00397">
    <property type="entry name" value="RECOMBINASES_1"/>
    <property type="match status" value="1"/>
</dbReference>
<protein>
    <submittedName>
        <fullName evidence="6">Site-specific DNA recombinase</fullName>
    </submittedName>
</protein>
<dbReference type="GO" id="GO:0000150">
    <property type="term" value="F:DNA strand exchange activity"/>
    <property type="evidence" value="ECO:0007669"/>
    <property type="project" value="InterPro"/>
</dbReference>
<name>A0A1I4FUW6_9EURY</name>
<dbReference type="STRING" id="553466.SAMN04487950_2851"/>
<dbReference type="SMART" id="SM00857">
    <property type="entry name" value="Resolvase"/>
    <property type="match status" value="1"/>
</dbReference>
<proteinExistence type="predicted"/>
<dbReference type="InterPro" id="IPR006119">
    <property type="entry name" value="Resolv_N"/>
</dbReference>
<dbReference type="AlphaFoldDB" id="A0A1I4FUW6"/>
<keyword evidence="3" id="KW-0233">DNA recombination</keyword>
<dbReference type="InterPro" id="IPR050639">
    <property type="entry name" value="SSR_resolvase"/>
</dbReference>
<evidence type="ECO:0000256" key="2">
    <source>
        <dbReference type="ARBA" id="ARBA00023125"/>
    </source>
</evidence>
<organism evidence="6 7">
    <name type="scientific">Halogranum rubrum</name>
    <dbReference type="NCBI Taxonomy" id="553466"/>
    <lineage>
        <taxon>Archaea</taxon>
        <taxon>Methanobacteriati</taxon>
        <taxon>Methanobacteriota</taxon>
        <taxon>Stenosarchaea group</taxon>
        <taxon>Halobacteria</taxon>
        <taxon>Halobacteriales</taxon>
        <taxon>Haloferacaceae</taxon>
    </lineage>
</organism>
<feature type="region of interest" description="Disordered" evidence="4">
    <location>
        <begin position="1"/>
        <end position="23"/>
    </location>
</feature>
<dbReference type="InterPro" id="IPR011109">
    <property type="entry name" value="DNA_bind_recombinase_dom"/>
</dbReference>